<dbReference type="InterPro" id="IPR050090">
    <property type="entry name" value="Tyrosine_recombinase_XerCD"/>
</dbReference>
<dbReference type="Gene3D" id="1.10.443.10">
    <property type="entry name" value="Intergrase catalytic core"/>
    <property type="match status" value="1"/>
</dbReference>
<evidence type="ECO:0000256" key="3">
    <source>
        <dbReference type="ARBA" id="ARBA00023172"/>
    </source>
</evidence>
<dbReference type="PROSITE" id="PS51898">
    <property type="entry name" value="TYR_RECOMBINASE"/>
    <property type="match status" value="1"/>
</dbReference>
<dbReference type="InterPro" id="IPR035386">
    <property type="entry name" value="Arm-DNA-bind_5"/>
</dbReference>
<name>A0ABU3GV04_9SPHI</name>
<dbReference type="InterPro" id="IPR002104">
    <property type="entry name" value="Integrase_catalytic"/>
</dbReference>
<dbReference type="PANTHER" id="PTHR30349">
    <property type="entry name" value="PHAGE INTEGRASE-RELATED"/>
    <property type="match status" value="1"/>
</dbReference>
<feature type="domain" description="Tyr recombinase" evidence="4">
    <location>
        <begin position="224"/>
        <end position="401"/>
    </location>
</feature>
<accession>A0ABU3GV04</accession>
<dbReference type="Pfam" id="PF13102">
    <property type="entry name" value="Phage_int_SAM_5"/>
    <property type="match status" value="1"/>
</dbReference>
<dbReference type="CDD" id="cd01185">
    <property type="entry name" value="INTN1_C_like"/>
    <property type="match status" value="1"/>
</dbReference>
<dbReference type="Pfam" id="PF17293">
    <property type="entry name" value="Arm-DNA-bind_5"/>
    <property type="match status" value="1"/>
</dbReference>
<proteinExistence type="inferred from homology"/>
<dbReference type="Gene3D" id="1.10.150.130">
    <property type="match status" value="1"/>
</dbReference>
<dbReference type="PANTHER" id="PTHR30349:SF64">
    <property type="entry name" value="PROPHAGE INTEGRASE INTD-RELATED"/>
    <property type="match status" value="1"/>
</dbReference>
<comment type="caution">
    <text evidence="5">The sequence shown here is derived from an EMBL/GenBank/DDBJ whole genome shotgun (WGS) entry which is preliminary data.</text>
</comment>
<evidence type="ECO:0000259" key="4">
    <source>
        <dbReference type="PROSITE" id="PS51898"/>
    </source>
</evidence>
<sequence>MKTQKSTFGVIFYLRKYKAVKSGRVPIYARITVNGRRTDLSVKRSVEPANWNEHKGMAKGSREEISKLNKYLEEYRAGIVDAYQELQLKKKLITAELVKDKFSGEDQSEFTLCKLMDYHNIEEVEVLEQGTIKNYFTTQKYVKEFLWQHYKTSDKYLSELTYKFITEFEVFLRKRKPEKGQRPLANNGIMKHLERFCKMINLAVRLEWIERNPFHAYRLKFEKVERRFLTKLELQRIEDKQFDIFRLQLVKDLFIFSCYTGLAYRDVFNLLPENLVEWSADNFWLISSRQKTSVAIKVPLLPKALAIIGKYNEHPQTVNSGKLLPPISNQKLNSYLKEIADLCSITKPLTFHIARHTFATTIALTNKVPIETVSKLLSHTKISTTQIYAKVVETKLREDMDELRQKLMAG</sequence>
<evidence type="ECO:0000313" key="6">
    <source>
        <dbReference type="Proteomes" id="UP001258315"/>
    </source>
</evidence>
<dbReference type="InterPro" id="IPR025269">
    <property type="entry name" value="SAM-like_dom"/>
</dbReference>
<protein>
    <submittedName>
        <fullName evidence="5">Integrase</fullName>
    </submittedName>
</protein>
<dbReference type="Pfam" id="PF00589">
    <property type="entry name" value="Phage_integrase"/>
    <property type="match status" value="1"/>
</dbReference>
<dbReference type="InterPro" id="IPR011010">
    <property type="entry name" value="DNA_brk_join_enz"/>
</dbReference>
<dbReference type="RefSeq" id="WP_311950714.1">
    <property type="nucleotide sequence ID" value="NZ_JAVLVU010000001.1"/>
</dbReference>
<keyword evidence="3" id="KW-0233">DNA recombination</keyword>
<dbReference type="Proteomes" id="UP001258315">
    <property type="component" value="Unassembled WGS sequence"/>
</dbReference>
<evidence type="ECO:0000256" key="2">
    <source>
        <dbReference type="ARBA" id="ARBA00023125"/>
    </source>
</evidence>
<keyword evidence="2" id="KW-0238">DNA-binding</keyword>
<evidence type="ECO:0000313" key="5">
    <source>
        <dbReference type="EMBL" id="MDT3403598.1"/>
    </source>
</evidence>
<keyword evidence="6" id="KW-1185">Reference proteome</keyword>
<dbReference type="EMBL" id="JAVLVU010000001">
    <property type="protein sequence ID" value="MDT3403598.1"/>
    <property type="molecule type" value="Genomic_DNA"/>
</dbReference>
<reference evidence="6" key="1">
    <citation type="submission" date="2023-07" db="EMBL/GenBank/DDBJ databases">
        <title>Functional and genomic diversity of the sorghum phyllosphere microbiome.</title>
        <authorList>
            <person name="Shade A."/>
        </authorList>
    </citation>
    <scope>NUCLEOTIDE SEQUENCE [LARGE SCALE GENOMIC DNA]</scope>
    <source>
        <strain evidence="6">SORGH_AS_0422</strain>
    </source>
</reference>
<organism evidence="5 6">
    <name type="scientific">Mucilaginibacter terrae</name>
    <dbReference type="NCBI Taxonomy" id="1955052"/>
    <lineage>
        <taxon>Bacteria</taxon>
        <taxon>Pseudomonadati</taxon>
        <taxon>Bacteroidota</taxon>
        <taxon>Sphingobacteriia</taxon>
        <taxon>Sphingobacteriales</taxon>
        <taxon>Sphingobacteriaceae</taxon>
        <taxon>Mucilaginibacter</taxon>
    </lineage>
</organism>
<dbReference type="InterPro" id="IPR013762">
    <property type="entry name" value="Integrase-like_cat_sf"/>
</dbReference>
<comment type="similarity">
    <text evidence="1">Belongs to the 'phage' integrase family.</text>
</comment>
<gene>
    <name evidence="5" type="ORF">QE417_002670</name>
</gene>
<evidence type="ECO:0000256" key="1">
    <source>
        <dbReference type="ARBA" id="ARBA00008857"/>
    </source>
</evidence>
<dbReference type="SUPFAM" id="SSF56349">
    <property type="entry name" value="DNA breaking-rejoining enzymes"/>
    <property type="match status" value="1"/>
</dbReference>
<dbReference type="InterPro" id="IPR010998">
    <property type="entry name" value="Integrase_recombinase_N"/>
</dbReference>